<reference evidence="1 2" key="1">
    <citation type="journal article" date="2019" name="Nat. Ecol. Evol.">
        <title>Megaphylogeny resolves global patterns of mushroom evolution.</title>
        <authorList>
            <person name="Varga T."/>
            <person name="Krizsan K."/>
            <person name="Foldi C."/>
            <person name="Dima B."/>
            <person name="Sanchez-Garcia M."/>
            <person name="Sanchez-Ramirez S."/>
            <person name="Szollosi G.J."/>
            <person name="Szarkandi J.G."/>
            <person name="Papp V."/>
            <person name="Albert L."/>
            <person name="Andreopoulos W."/>
            <person name="Angelini C."/>
            <person name="Antonin V."/>
            <person name="Barry K.W."/>
            <person name="Bougher N.L."/>
            <person name="Buchanan P."/>
            <person name="Buyck B."/>
            <person name="Bense V."/>
            <person name="Catcheside P."/>
            <person name="Chovatia M."/>
            <person name="Cooper J."/>
            <person name="Damon W."/>
            <person name="Desjardin D."/>
            <person name="Finy P."/>
            <person name="Geml J."/>
            <person name="Haridas S."/>
            <person name="Hughes K."/>
            <person name="Justo A."/>
            <person name="Karasinski D."/>
            <person name="Kautmanova I."/>
            <person name="Kiss B."/>
            <person name="Kocsube S."/>
            <person name="Kotiranta H."/>
            <person name="LaButti K.M."/>
            <person name="Lechner B.E."/>
            <person name="Liimatainen K."/>
            <person name="Lipzen A."/>
            <person name="Lukacs Z."/>
            <person name="Mihaltcheva S."/>
            <person name="Morgado L.N."/>
            <person name="Niskanen T."/>
            <person name="Noordeloos M.E."/>
            <person name="Ohm R.A."/>
            <person name="Ortiz-Santana B."/>
            <person name="Ovrebo C."/>
            <person name="Racz N."/>
            <person name="Riley R."/>
            <person name="Savchenko A."/>
            <person name="Shiryaev A."/>
            <person name="Soop K."/>
            <person name="Spirin V."/>
            <person name="Szebenyi C."/>
            <person name="Tomsovsky M."/>
            <person name="Tulloss R.E."/>
            <person name="Uehling J."/>
            <person name="Grigoriev I.V."/>
            <person name="Vagvolgyi C."/>
            <person name="Papp T."/>
            <person name="Martin F.M."/>
            <person name="Miettinen O."/>
            <person name="Hibbett D.S."/>
            <person name="Nagy L.G."/>
        </authorList>
    </citation>
    <scope>NUCLEOTIDE SEQUENCE [LARGE SCALE GENOMIC DNA]</scope>
    <source>
        <strain evidence="1 2">NL-1719</strain>
    </source>
</reference>
<sequence>MFIRLQEDSDTEEAPQVNSEKVAKPADDENVATDPDFERITNYEAHTYPKRVRDGDVNFISLWTFIALRKLIPRRAFPKSLRLKWFFEYFPTEVTLLVLEYLSPYDLYHLMKANKALYRFLGSCFFASRWKYAFQDMVYPPCPPDVCGGPGKVFDIGLWSHWCRKCTKVELVDNKKLGVKGPDMTMLGYELVPCGAQFFGNGSLVAQTTFYSRKAYTLEVVKKAKEFKENPGHRLEEHKWRKQQNELVSLHQKIHGQYLQWIQVAQGVHKEHKQAKVKK</sequence>
<name>A0ACD3A316_9AGAR</name>
<dbReference type="EMBL" id="ML208828">
    <property type="protein sequence ID" value="TFK60115.1"/>
    <property type="molecule type" value="Genomic_DNA"/>
</dbReference>
<keyword evidence="2" id="KW-1185">Reference proteome</keyword>
<dbReference type="Proteomes" id="UP000308600">
    <property type="component" value="Unassembled WGS sequence"/>
</dbReference>
<gene>
    <name evidence="1" type="ORF">BDN72DRAFT_850849</name>
</gene>
<accession>A0ACD3A316</accession>
<proteinExistence type="predicted"/>
<protein>
    <submittedName>
        <fullName evidence="1">Uncharacterized protein</fullName>
    </submittedName>
</protein>
<evidence type="ECO:0000313" key="2">
    <source>
        <dbReference type="Proteomes" id="UP000308600"/>
    </source>
</evidence>
<feature type="non-terminal residue" evidence="1">
    <location>
        <position position="279"/>
    </location>
</feature>
<organism evidence="1 2">
    <name type="scientific">Pluteus cervinus</name>
    <dbReference type="NCBI Taxonomy" id="181527"/>
    <lineage>
        <taxon>Eukaryota</taxon>
        <taxon>Fungi</taxon>
        <taxon>Dikarya</taxon>
        <taxon>Basidiomycota</taxon>
        <taxon>Agaricomycotina</taxon>
        <taxon>Agaricomycetes</taxon>
        <taxon>Agaricomycetidae</taxon>
        <taxon>Agaricales</taxon>
        <taxon>Pluteineae</taxon>
        <taxon>Pluteaceae</taxon>
        <taxon>Pluteus</taxon>
    </lineage>
</organism>
<evidence type="ECO:0000313" key="1">
    <source>
        <dbReference type="EMBL" id="TFK60115.1"/>
    </source>
</evidence>